<dbReference type="Proteomes" id="UP001163835">
    <property type="component" value="Unassembled WGS sequence"/>
</dbReference>
<protein>
    <submittedName>
        <fullName evidence="1">Uncharacterized protein</fullName>
    </submittedName>
</protein>
<evidence type="ECO:0000313" key="1">
    <source>
        <dbReference type="EMBL" id="KAJ3807115.1"/>
    </source>
</evidence>
<gene>
    <name evidence="1" type="ORF">F5876DRAFT_48703</name>
</gene>
<organism evidence="1 2">
    <name type="scientific">Lentinula aff. lateritia</name>
    <dbReference type="NCBI Taxonomy" id="2804960"/>
    <lineage>
        <taxon>Eukaryota</taxon>
        <taxon>Fungi</taxon>
        <taxon>Dikarya</taxon>
        <taxon>Basidiomycota</taxon>
        <taxon>Agaricomycotina</taxon>
        <taxon>Agaricomycetes</taxon>
        <taxon>Agaricomycetidae</taxon>
        <taxon>Agaricales</taxon>
        <taxon>Marasmiineae</taxon>
        <taxon>Omphalotaceae</taxon>
        <taxon>Lentinula</taxon>
    </lineage>
</organism>
<feature type="non-terminal residue" evidence="1">
    <location>
        <position position="378"/>
    </location>
</feature>
<comment type="caution">
    <text evidence="1">The sequence shown here is derived from an EMBL/GenBank/DDBJ whole genome shotgun (WGS) entry which is preliminary data.</text>
</comment>
<keyword evidence="2" id="KW-1185">Reference proteome</keyword>
<name>A0ACC1TQV0_9AGAR</name>
<sequence length="378" mass="42172">MYNISARLAKALGEEEIEFGGMNMIFAGDFAQLPPAMGSPLYSNTIGLSGNSIYKQEEAIGKAIWHRITTVVILQKNMRQKSITDDDNKFRTALEHVRYKKCTAADIAFLRSRISANISGANSICEKIYRDIPIITAFNVHKDEINRVGCERFAAEHNETLIHFYSEDICRPQVDNPSNESKGAKRQPWKKILPLNEMTDEVQHLLWTLNHSASDSHIPSKLSLCIGMPVMIRRNLATELCMTKGQEGIVYGWQTKRGTRNQMMLDVLFVKLINLPSARVINIDGLPENIVPVYSTSNTMIVTLPNGSALSIMREQVEVLPDFSMTDYASQGKTRPKNVVDVSNCKDYHGIYTALSRGATASGTIILQGFSPKKLTDG</sequence>
<reference evidence="1" key="1">
    <citation type="submission" date="2022-09" db="EMBL/GenBank/DDBJ databases">
        <title>A Global Phylogenomic Analysis of the Shiitake Genus Lentinula.</title>
        <authorList>
            <consortium name="DOE Joint Genome Institute"/>
            <person name="Sierra-Patev S."/>
            <person name="Min B."/>
            <person name="Naranjo-Ortiz M."/>
            <person name="Looney B."/>
            <person name="Konkel Z."/>
            <person name="Slot J.C."/>
            <person name="Sakamoto Y."/>
            <person name="Steenwyk J.L."/>
            <person name="Rokas A."/>
            <person name="Carro J."/>
            <person name="Camarero S."/>
            <person name="Ferreira P."/>
            <person name="Molpeceres G."/>
            <person name="Ruiz-Duenas F.J."/>
            <person name="Serrano A."/>
            <person name="Henrissat B."/>
            <person name="Drula E."/>
            <person name="Hughes K.W."/>
            <person name="Mata J.L."/>
            <person name="Ishikawa N.K."/>
            <person name="Vargas-Isla R."/>
            <person name="Ushijima S."/>
            <person name="Smith C.A."/>
            <person name="Ahrendt S."/>
            <person name="Andreopoulos W."/>
            <person name="He G."/>
            <person name="Labutti K."/>
            <person name="Lipzen A."/>
            <person name="Ng V."/>
            <person name="Riley R."/>
            <person name="Sandor L."/>
            <person name="Barry K."/>
            <person name="Martinez A.T."/>
            <person name="Xiao Y."/>
            <person name="Gibbons J.G."/>
            <person name="Terashima K."/>
            <person name="Grigoriev I.V."/>
            <person name="Hibbett D.S."/>
        </authorList>
    </citation>
    <scope>NUCLEOTIDE SEQUENCE</scope>
    <source>
        <strain evidence="1">TMI1499</strain>
    </source>
</reference>
<accession>A0ACC1TQV0</accession>
<evidence type="ECO:0000313" key="2">
    <source>
        <dbReference type="Proteomes" id="UP001163835"/>
    </source>
</evidence>
<proteinExistence type="predicted"/>
<dbReference type="EMBL" id="MU795339">
    <property type="protein sequence ID" value="KAJ3807115.1"/>
    <property type="molecule type" value="Genomic_DNA"/>
</dbReference>